<reference evidence="2 3" key="1">
    <citation type="submission" date="2018-10" db="EMBL/GenBank/DDBJ databases">
        <title>Draft genome of Cortibacter populi DSM10536.</title>
        <authorList>
            <person name="Bernier A.-M."/>
            <person name="Bernard K."/>
        </authorList>
    </citation>
    <scope>NUCLEOTIDE SEQUENCE [LARGE SCALE GENOMIC DNA]</scope>
    <source>
        <strain evidence="2 3">DSM 105136</strain>
    </source>
</reference>
<evidence type="ECO:0000256" key="1">
    <source>
        <dbReference type="SAM" id="MobiDB-lite"/>
    </source>
</evidence>
<dbReference type="Pfam" id="PF10986">
    <property type="entry name" value="ZrgA"/>
    <property type="match status" value="1"/>
</dbReference>
<dbReference type="Proteomes" id="UP000278006">
    <property type="component" value="Unassembled WGS sequence"/>
</dbReference>
<evidence type="ECO:0000313" key="3">
    <source>
        <dbReference type="Proteomes" id="UP000278006"/>
    </source>
</evidence>
<keyword evidence="3" id="KW-1185">Reference proteome</keyword>
<comment type="caution">
    <text evidence="2">The sequence shown here is derived from an EMBL/GenBank/DDBJ whole genome shotgun (WGS) entry which is preliminary data.</text>
</comment>
<name>A0A3M6QSK7_9BURK</name>
<feature type="region of interest" description="Disordered" evidence="1">
    <location>
        <begin position="166"/>
        <end position="205"/>
    </location>
</feature>
<evidence type="ECO:0000313" key="2">
    <source>
        <dbReference type="EMBL" id="RMX05973.1"/>
    </source>
</evidence>
<accession>A0A3M6QSK7</accession>
<sequence length="265" mass="28930">MVPRQNHESPSPCHGQWPVRCVRINDRLLSFQMDRLFLLDTTMTQTPSHRLSALIAPAALMAFGMIGSAHADSHGHQHDAQSGDSHAQAAHVHGVVQVDIAADGAELLVQLTSPQADITGFEHEASTEQDKQAIATALTTLRGKPLFTPNAAAGCKLEKTEIEGLGEDDDHDHEHAHADAHGKAEEGHAHDHDHEHAKEEGHEHGHADVEVSYHFHCDTLSALQSIEVTLTQAFPTIHTINAQLALPQGQFSRTLKTGQTRLEWK</sequence>
<organism evidence="2 3">
    <name type="scientific">Corticibacter populi</name>
    <dbReference type="NCBI Taxonomy" id="1550736"/>
    <lineage>
        <taxon>Bacteria</taxon>
        <taxon>Pseudomonadati</taxon>
        <taxon>Pseudomonadota</taxon>
        <taxon>Betaproteobacteria</taxon>
        <taxon>Burkholderiales</taxon>
        <taxon>Comamonadaceae</taxon>
        <taxon>Corticibacter</taxon>
    </lineage>
</organism>
<dbReference type="InterPro" id="IPR021253">
    <property type="entry name" value="ZrgA-like"/>
</dbReference>
<protein>
    <submittedName>
        <fullName evidence="2">DUF2796 domain-containing protein</fullName>
    </submittedName>
</protein>
<gene>
    <name evidence="2" type="ORF">D8I35_12615</name>
</gene>
<dbReference type="OrthoDB" id="7346546at2"/>
<proteinExistence type="predicted"/>
<dbReference type="EMBL" id="RDQO01000003">
    <property type="protein sequence ID" value="RMX05973.1"/>
    <property type="molecule type" value="Genomic_DNA"/>
</dbReference>
<dbReference type="AlphaFoldDB" id="A0A3M6QSK7"/>
<feature type="compositionally biased region" description="Basic and acidic residues" evidence="1">
    <location>
        <begin position="172"/>
        <end position="205"/>
    </location>
</feature>